<comment type="function">
    <text evidence="4">Catalyzes the dehydration of inosose (2-keto-myo-inositol, 2KMI or 2,4,6/3,5-pentahydroxycyclohexanone) to 3D-(3,5/4)-trihydroxycyclohexane-1,2-dione (D-2,3-diketo-4-deoxy-epi-inositol).</text>
</comment>
<organism evidence="6 7">
    <name type="scientific">Enterococcus quebecensis</name>
    <dbReference type="NCBI Taxonomy" id="903983"/>
    <lineage>
        <taxon>Bacteria</taxon>
        <taxon>Bacillati</taxon>
        <taxon>Bacillota</taxon>
        <taxon>Bacilli</taxon>
        <taxon>Lactobacillales</taxon>
        <taxon>Enterococcaceae</taxon>
        <taxon>Enterococcus</taxon>
    </lineage>
</organism>
<gene>
    <name evidence="4" type="primary">iolE</name>
    <name evidence="6" type="ORF">BCR23_09020</name>
</gene>
<keyword evidence="7" id="KW-1185">Reference proteome</keyword>
<dbReference type="OrthoDB" id="9779184at2"/>
<evidence type="ECO:0000256" key="3">
    <source>
        <dbReference type="ARBA" id="ARBA00023285"/>
    </source>
</evidence>
<comment type="cofactor">
    <cofactor evidence="4">
        <name>glutathione</name>
        <dbReference type="ChEBI" id="CHEBI:57925"/>
    </cofactor>
</comment>
<keyword evidence="2 4" id="KW-0456">Lyase</keyword>
<dbReference type="HAMAP" id="MF_01672">
    <property type="entry name" value="IolE"/>
    <property type="match status" value="1"/>
</dbReference>
<keyword evidence="1 4" id="KW-0464">Manganese</keyword>
<dbReference type="InterPro" id="IPR050312">
    <property type="entry name" value="IolE/XylAMocC-like"/>
</dbReference>
<dbReference type="InterPro" id="IPR013022">
    <property type="entry name" value="Xyl_isomerase-like_TIM-brl"/>
</dbReference>
<dbReference type="AlphaFoldDB" id="A0A1E5GSA7"/>
<dbReference type="STRING" id="903983.BCR23_09020"/>
<dbReference type="PANTHER" id="PTHR12110:SF41">
    <property type="entry name" value="INOSOSE DEHYDRATASE"/>
    <property type="match status" value="1"/>
</dbReference>
<feature type="domain" description="Xylose isomerase-like TIM barrel" evidence="5">
    <location>
        <begin position="36"/>
        <end position="286"/>
    </location>
</feature>
<comment type="pathway">
    <text evidence="4">Polyol metabolism; myo-inositol degradation into acetyl-CoA; acetyl-CoA from myo-inositol: step 2/7.</text>
</comment>
<dbReference type="GO" id="GO:0030145">
    <property type="term" value="F:manganese ion binding"/>
    <property type="evidence" value="ECO:0007669"/>
    <property type="project" value="UniProtKB-UniRule"/>
</dbReference>
<proteinExistence type="inferred from homology"/>
<dbReference type="RefSeq" id="WP_069635467.1">
    <property type="nucleotide sequence ID" value="NZ_JXKZ01000006.1"/>
</dbReference>
<dbReference type="SUPFAM" id="SSF51658">
    <property type="entry name" value="Xylose isomerase-like"/>
    <property type="match status" value="1"/>
</dbReference>
<dbReference type="InterPro" id="IPR036237">
    <property type="entry name" value="Xyl_isomerase-like_sf"/>
</dbReference>
<name>A0A1E5GSA7_9ENTE</name>
<evidence type="ECO:0000256" key="4">
    <source>
        <dbReference type="HAMAP-Rule" id="MF_01672"/>
    </source>
</evidence>
<dbReference type="UniPathway" id="UPA00076">
    <property type="reaction ID" value="UER00144"/>
</dbReference>
<dbReference type="Proteomes" id="UP000094764">
    <property type="component" value="Unassembled WGS sequence"/>
</dbReference>
<evidence type="ECO:0000256" key="1">
    <source>
        <dbReference type="ARBA" id="ARBA00023211"/>
    </source>
</evidence>
<dbReference type="PANTHER" id="PTHR12110">
    <property type="entry name" value="HYDROXYPYRUVATE ISOMERASE"/>
    <property type="match status" value="1"/>
</dbReference>
<evidence type="ECO:0000313" key="6">
    <source>
        <dbReference type="EMBL" id="OEG15596.1"/>
    </source>
</evidence>
<dbReference type="PATRIC" id="fig|903983.4.peg.2452"/>
<dbReference type="InterPro" id="IPR030823">
    <property type="entry name" value="IolE/MocC"/>
</dbReference>
<dbReference type="GO" id="GO:0019310">
    <property type="term" value="P:inositol catabolic process"/>
    <property type="evidence" value="ECO:0007669"/>
    <property type="project" value="UniProtKB-UniRule"/>
</dbReference>
<comment type="catalytic activity">
    <reaction evidence="4">
        <text>scyllo-inosose = 3D-3,5/4-trihydroxycyclohexane-1,2-dione + H2O</text>
        <dbReference type="Rhea" id="RHEA:14065"/>
        <dbReference type="ChEBI" id="CHEBI:15377"/>
        <dbReference type="ChEBI" id="CHEBI:17811"/>
        <dbReference type="ChEBI" id="CHEBI:28446"/>
        <dbReference type="EC" id="4.2.1.44"/>
    </reaction>
</comment>
<dbReference type="Pfam" id="PF01261">
    <property type="entry name" value="AP_endonuc_2"/>
    <property type="match status" value="1"/>
</dbReference>
<dbReference type="NCBIfam" id="TIGR04379">
    <property type="entry name" value="myo_inos_iolE"/>
    <property type="match status" value="1"/>
</dbReference>
<reference evidence="7" key="1">
    <citation type="submission" date="2016-09" db="EMBL/GenBank/DDBJ databases">
        <authorList>
            <person name="Gulvik C.A."/>
        </authorList>
    </citation>
    <scope>NUCLEOTIDE SEQUENCE [LARGE SCALE GENOMIC DNA]</scope>
    <source>
        <strain evidence="7">LMG 26306</strain>
    </source>
</reference>
<dbReference type="InterPro" id="IPR023952">
    <property type="entry name" value="IolE"/>
</dbReference>
<dbReference type="GO" id="GO:0050114">
    <property type="term" value="F:myo-inosose-2 dehydratase activity"/>
    <property type="evidence" value="ECO:0007669"/>
    <property type="project" value="UniProtKB-UniRule"/>
</dbReference>
<protein>
    <recommendedName>
        <fullName evidence="4">Inosose dehydratase</fullName>
        <ecNumber evidence="4">4.2.1.44</ecNumber>
    </recommendedName>
    <alternativeName>
        <fullName evidence="4">2-keto-myo-inositol dehydratase</fullName>
        <shortName evidence="4">2KMI dehydratase</shortName>
    </alternativeName>
</protein>
<dbReference type="EC" id="4.2.1.44" evidence="4"/>
<evidence type="ECO:0000313" key="7">
    <source>
        <dbReference type="Proteomes" id="UP000094764"/>
    </source>
</evidence>
<dbReference type="EMBL" id="MIKB01000015">
    <property type="protein sequence ID" value="OEG15596.1"/>
    <property type="molecule type" value="Genomic_DNA"/>
</dbReference>
<keyword evidence="3 4" id="KW-0170">Cobalt</keyword>
<evidence type="ECO:0000259" key="5">
    <source>
        <dbReference type="Pfam" id="PF01261"/>
    </source>
</evidence>
<comment type="similarity">
    <text evidence="4">Belongs to the IolE/MocC family.</text>
</comment>
<dbReference type="Gene3D" id="3.20.20.150">
    <property type="entry name" value="Divalent-metal-dependent TIM barrel enzymes"/>
    <property type="match status" value="1"/>
</dbReference>
<evidence type="ECO:0000256" key="2">
    <source>
        <dbReference type="ARBA" id="ARBA00023239"/>
    </source>
</evidence>
<comment type="caution">
    <text evidence="6">The sequence shown here is derived from an EMBL/GenBank/DDBJ whole genome shotgun (WGS) entry which is preliminary data.</text>
</comment>
<sequence>MNQQEICLGIAPIAWTNDDMPELGKENSFEQCISEMALAGYTGTEIGNKYPKDPEKLKPYLDIRGLSVASAWFSAFLTTKPYEETEQAFTDHMNFLHQMGAKVIVVSEQGHSIQGQMETPLFKDKPVFSDEDWQRLATGLERLGELANAKGMTIVYHHHMGTGVQTTEEIDRLMELTDPEKVSLLFDTGHLVFSGEDPISIYQKHQKRIKHIHFKDIREDVAKQVKTTEQSFLNGVKAGAFTVPGDGMIDFSPIWEAIEKSGYSGWIIVEAEQDPSKANPFEYAVKARKYIHEITSI</sequence>
<accession>A0A1E5GSA7</accession>
<comment type="cofactor">
    <cofactor evidence="4">
        <name>Co(2+)</name>
        <dbReference type="ChEBI" id="CHEBI:48828"/>
    </cofactor>
    <cofactor evidence="4">
        <name>Mn(2+)</name>
        <dbReference type="ChEBI" id="CHEBI:29035"/>
    </cofactor>
</comment>